<comment type="caution">
    <text evidence="1">The sequence shown here is derived from an EMBL/GenBank/DDBJ whole genome shotgun (WGS) entry which is preliminary data.</text>
</comment>
<proteinExistence type="predicted"/>
<accession>A0A9W8QB07</accession>
<protein>
    <submittedName>
        <fullName evidence="1">Uncharacterized protein</fullName>
    </submittedName>
</protein>
<dbReference type="AlphaFoldDB" id="A0A9W8QB07"/>
<organism evidence="1 2">
    <name type="scientific">Akanthomyces muscarius</name>
    <name type="common">Entomopathogenic fungus</name>
    <name type="synonym">Lecanicillium muscarium</name>
    <dbReference type="NCBI Taxonomy" id="2231603"/>
    <lineage>
        <taxon>Eukaryota</taxon>
        <taxon>Fungi</taxon>
        <taxon>Dikarya</taxon>
        <taxon>Ascomycota</taxon>
        <taxon>Pezizomycotina</taxon>
        <taxon>Sordariomycetes</taxon>
        <taxon>Hypocreomycetidae</taxon>
        <taxon>Hypocreales</taxon>
        <taxon>Cordycipitaceae</taxon>
        <taxon>Akanthomyces</taxon>
    </lineage>
</organism>
<evidence type="ECO:0000313" key="1">
    <source>
        <dbReference type="EMBL" id="KAJ4149923.1"/>
    </source>
</evidence>
<evidence type="ECO:0000313" key="2">
    <source>
        <dbReference type="Proteomes" id="UP001144673"/>
    </source>
</evidence>
<gene>
    <name evidence="1" type="ORF">LMH87_010697</name>
</gene>
<name>A0A9W8QB07_AKAMU</name>
<dbReference type="EMBL" id="JAJHUN010000009">
    <property type="protein sequence ID" value="KAJ4149923.1"/>
    <property type="molecule type" value="Genomic_DNA"/>
</dbReference>
<dbReference type="RefSeq" id="XP_056051637.1">
    <property type="nucleotide sequence ID" value="XM_056199715.1"/>
</dbReference>
<reference evidence="1" key="1">
    <citation type="journal article" date="2023" name="Access Microbiol">
        <title>De-novo genome assembly for Akanthomyces muscarius, a biocontrol agent of insect agricultural pests.</title>
        <authorList>
            <person name="Erdos Z."/>
            <person name="Studholme D.J."/>
            <person name="Raymond B."/>
            <person name="Sharma M."/>
        </authorList>
    </citation>
    <scope>NUCLEOTIDE SEQUENCE</scope>
    <source>
        <strain evidence="1">Ve6</strain>
    </source>
</reference>
<keyword evidence="2" id="KW-1185">Reference proteome</keyword>
<sequence length="132" mass="14137">MGVIDSGGVLSLLQSSVAAAGGIACLKTSYHRPNICDTVKAIAWFPISDFESVVPWAARVSNRPNGASSSNIGTALKKANQWHALNLKYLSIGTASMQTNNDGLRHCLKLDDFIVQLHAMVCLVRLVVDNEA</sequence>
<dbReference type="KEGG" id="amus:LMH87_010697"/>
<dbReference type="GeneID" id="80897856"/>
<dbReference type="Proteomes" id="UP001144673">
    <property type="component" value="Chromosome 4"/>
</dbReference>